<dbReference type="InterPro" id="IPR036388">
    <property type="entry name" value="WH-like_DNA-bd_sf"/>
</dbReference>
<evidence type="ECO:0000259" key="1">
    <source>
        <dbReference type="PROSITE" id="PS51077"/>
    </source>
</evidence>
<dbReference type="GO" id="GO:0045892">
    <property type="term" value="P:negative regulation of DNA-templated transcription"/>
    <property type="evidence" value="ECO:0007669"/>
    <property type="project" value="TreeGrafter"/>
</dbReference>
<dbReference type="Proteomes" id="UP000018426">
    <property type="component" value="Unassembled WGS sequence"/>
</dbReference>
<dbReference type="GO" id="GO:0003677">
    <property type="term" value="F:DNA binding"/>
    <property type="evidence" value="ECO:0007669"/>
    <property type="project" value="InterPro"/>
</dbReference>
<dbReference type="InterPro" id="IPR005471">
    <property type="entry name" value="Tscrpt_reg_IclR_N"/>
</dbReference>
<comment type="caution">
    <text evidence="2">The sequence shown here is derived from an EMBL/GenBank/DDBJ whole genome shotgun (WGS) entry which is preliminary data.</text>
</comment>
<proteinExistence type="predicted"/>
<reference evidence="2 3" key="1">
    <citation type="submission" date="2013-02" db="EMBL/GenBank/DDBJ databases">
        <title>The Genome Sequence of Acinetobacter parvus NIPH 1103.</title>
        <authorList>
            <consortium name="The Broad Institute Genome Sequencing Platform"/>
            <consortium name="The Broad Institute Genome Sequencing Center for Infectious Disease"/>
            <person name="Cerqueira G."/>
            <person name="Feldgarden M."/>
            <person name="Courvalin P."/>
            <person name="Perichon B."/>
            <person name="Grillot-Courvalin C."/>
            <person name="Clermont D."/>
            <person name="Rocha E."/>
            <person name="Yoon E.-J."/>
            <person name="Nemec A."/>
            <person name="Walker B."/>
            <person name="Young S.K."/>
            <person name="Zeng Q."/>
            <person name="Gargeya S."/>
            <person name="Fitzgerald M."/>
            <person name="Haas B."/>
            <person name="Abouelleil A."/>
            <person name="Alvarado L."/>
            <person name="Arachchi H.M."/>
            <person name="Berlin A.M."/>
            <person name="Chapman S.B."/>
            <person name="Dewar J."/>
            <person name="Goldberg J."/>
            <person name="Griggs A."/>
            <person name="Gujja S."/>
            <person name="Hansen M."/>
            <person name="Howarth C."/>
            <person name="Imamovic A."/>
            <person name="Larimer J."/>
            <person name="McCowan C."/>
            <person name="Murphy C."/>
            <person name="Neiman D."/>
            <person name="Pearson M."/>
            <person name="Priest M."/>
            <person name="Roberts A."/>
            <person name="Saif S."/>
            <person name="Shea T."/>
            <person name="Sisk P."/>
            <person name="Sykes S."/>
            <person name="Wortman J."/>
            <person name="Nusbaum C."/>
            <person name="Birren B."/>
        </authorList>
    </citation>
    <scope>NUCLEOTIDE SEQUENCE [LARGE SCALE GENOMIC DNA]</scope>
    <source>
        <strain evidence="2 3">NIPH 1103</strain>
    </source>
</reference>
<evidence type="ECO:0000313" key="2">
    <source>
        <dbReference type="EMBL" id="ENU32424.1"/>
    </source>
</evidence>
<dbReference type="PROSITE" id="PS51077">
    <property type="entry name" value="HTH_ICLR"/>
    <property type="match status" value="1"/>
</dbReference>
<evidence type="ECO:0000313" key="3">
    <source>
        <dbReference type="Proteomes" id="UP000018426"/>
    </source>
</evidence>
<sequence>MSTVKSAEKVLKVLKALRGHSLRGVTNQDLAKQLNESPAQIHRQLQTLIAEGLAKQEEDGSYTLGTAFVQIAKAHDTEMERAKARIAEIEQRTSTY</sequence>
<dbReference type="GO" id="GO:0003700">
    <property type="term" value="F:DNA-binding transcription factor activity"/>
    <property type="evidence" value="ECO:0007669"/>
    <property type="project" value="TreeGrafter"/>
</dbReference>
<feature type="domain" description="HTH iclR-type" evidence="1">
    <location>
        <begin position="4"/>
        <end position="66"/>
    </location>
</feature>
<dbReference type="PANTHER" id="PTHR30136:SF35">
    <property type="entry name" value="HTH-TYPE TRANSCRIPTIONAL REGULATOR RV1719"/>
    <property type="match status" value="1"/>
</dbReference>
<accession>N8RFV4</accession>
<dbReference type="Pfam" id="PF09339">
    <property type="entry name" value="HTH_IclR"/>
    <property type="match status" value="1"/>
</dbReference>
<dbReference type="PATRIC" id="fig|1217671.3.peg.2367"/>
<dbReference type="PANTHER" id="PTHR30136">
    <property type="entry name" value="HELIX-TURN-HELIX TRANSCRIPTIONAL REGULATOR, ICLR FAMILY"/>
    <property type="match status" value="1"/>
</dbReference>
<dbReference type="AlphaFoldDB" id="N8RFV4"/>
<dbReference type="InterPro" id="IPR036390">
    <property type="entry name" value="WH_DNA-bd_sf"/>
</dbReference>
<dbReference type="HOGENOM" id="CLU_172302_0_0_6"/>
<dbReference type="RefSeq" id="WP_004674823.1">
    <property type="nucleotide sequence ID" value="NZ_KB849218.1"/>
</dbReference>
<gene>
    <name evidence="2" type="ORF">F989_02404</name>
</gene>
<dbReference type="InterPro" id="IPR050707">
    <property type="entry name" value="HTH_MetabolicPath_Reg"/>
</dbReference>
<name>N8RFV4_9GAMM</name>
<dbReference type="EMBL" id="APOL01000042">
    <property type="protein sequence ID" value="ENU32424.1"/>
    <property type="molecule type" value="Genomic_DNA"/>
</dbReference>
<organism evidence="2 3">
    <name type="scientific">Acinetobacter parvus NIPH 1103</name>
    <dbReference type="NCBI Taxonomy" id="1217671"/>
    <lineage>
        <taxon>Bacteria</taxon>
        <taxon>Pseudomonadati</taxon>
        <taxon>Pseudomonadota</taxon>
        <taxon>Gammaproteobacteria</taxon>
        <taxon>Moraxellales</taxon>
        <taxon>Moraxellaceae</taxon>
        <taxon>Acinetobacter</taxon>
    </lineage>
</organism>
<dbReference type="SMART" id="SM00346">
    <property type="entry name" value="HTH_ICLR"/>
    <property type="match status" value="1"/>
</dbReference>
<dbReference type="Gene3D" id="1.10.10.10">
    <property type="entry name" value="Winged helix-like DNA-binding domain superfamily/Winged helix DNA-binding domain"/>
    <property type="match status" value="1"/>
</dbReference>
<protein>
    <recommendedName>
        <fullName evidence="1">HTH iclR-type domain-containing protein</fullName>
    </recommendedName>
</protein>
<dbReference type="SUPFAM" id="SSF46785">
    <property type="entry name" value="Winged helix' DNA-binding domain"/>
    <property type="match status" value="1"/>
</dbReference>